<keyword evidence="5" id="KW-1133">Transmembrane helix</keyword>
<evidence type="ECO:0000256" key="3">
    <source>
        <dbReference type="ARBA" id="ARBA00022777"/>
    </source>
</evidence>
<protein>
    <recommendedName>
        <fullName evidence="6">Protein kinase domain-containing protein</fullName>
    </recommendedName>
</protein>
<proteinExistence type="predicted"/>
<dbReference type="Pfam" id="PF00069">
    <property type="entry name" value="Pkinase"/>
    <property type="match status" value="1"/>
</dbReference>
<dbReference type="RefSeq" id="WP_285563403.1">
    <property type="nucleotide sequence ID" value="NZ_BSRZ01000001.1"/>
</dbReference>
<feature type="domain" description="Protein kinase" evidence="6">
    <location>
        <begin position="14"/>
        <end position="403"/>
    </location>
</feature>
<keyword evidence="3" id="KW-0418">Kinase</keyword>
<dbReference type="Proteomes" id="UP001165124">
    <property type="component" value="Unassembled WGS sequence"/>
</dbReference>
<dbReference type="InterPro" id="IPR011009">
    <property type="entry name" value="Kinase-like_dom_sf"/>
</dbReference>
<dbReference type="AlphaFoldDB" id="A0A9W6PS71"/>
<reference evidence="7" key="1">
    <citation type="submission" date="2023-02" db="EMBL/GenBank/DDBJ databases">
        <title>Actinomadura rubrobrunea NBRC 14622.</title>
        <authorList>
            <person name="Ichikawa N."/>
            <person name="Sato H."/>
            <person name="Tonouchi N."/>
        </authorList>
    </citation>
    <scope>NUCLEOTIDE SEQUENCE</scope>
    <source>
        <strain evidence="7">NBRC 14622</strain>
    </source>
</reference>
<organism evidence="7 8">
    <name type="scientific">Actinomadura rubrobrunea</name>
    <dbReference type="NCBI Taxonomy" id="115335"/>
    <lineage>
        <taxon>Bacteria</taxon>
        <taxon>Bacillati</taxon>
        <taxon>Actinomycetota</taxon>
        <taxon>Actinomycetes</taxon>
        <taxon>Streptosporangiales</taxon>
        <taxon>Thermomonosporaceae</taxon>
        <taxon>Actinomadura</taxon>
    </lineage>
</organism>
<keyword evidence="5" id="KW-0472">Membrane</keyword>
<evidence type="ECO:0000259" key="6">
    <source>
        <dbReference type="PROSITE" id="PS50011"/>
    </source>
</evidence>
<keyword evidence="5" id="KW-0812">Transmembrane</keyword>
<name>A0A9W6PS71_9ACTN</name>
<dbReference type="Gene3D" id="1.10.510.10">
    <property type="entry name" value="Transferase(Phosphotransferase) domain 1"/>
    <property type="match status" value="1"/>
</dbReference>
<keyword evidence="4" id="KW-0067">ATP-binding</keyword>
<keyword evidence="8" id="KW-1185">Reference proteome</keyword>
<dbReference type="GO" id="GO:0005524">
    <property type="term" value="F:ATP binding"/>
    <property type="evidence" value="ECO:0007669"/>
    <property type="project" value="UniProtKB-KW"/>
</dbReference>
<evidence type="ECO:0000256" key="1">
    <source>
        <dbReference type="ARBA" id="ARBA00022679"/>
    </source>
</evidence>
<gene>
    <name evidence="7" type="ORF">Arub01_07410</name>
</gene>
<evidence type="ECO:0000313" key="7">
    <source>
        <dbReference type="EMBL" id="GLW62497.1"/>
    </source>
</evidence>
<dbReference type="PROSITE" id="PS50011">
    <property type="entry name" value="PROTEIN_KINASE_DOM"/>
    <property type="match status" value="1"/>
</dbReference>
<evidence type="ECO:0000256" key="5">
    <source>
        <dbReference type="SAM" id="Phobius"/>
    </source>
</evidence>
<feature type="transmembrane region" description="Helical" evidence="5">
    <location>
        <begin position="390"/>
        <end position="411"/>
    </location>
</feature>
<dbReference type="SUPFAM" id="SSF56112">
    <property type="entry name" value="Protein kinase-like (PK-like)"/>
    <property type="match status" value="1"/>
</dbReference>
<accession>A0A9W6PS71</accession>
<sequence>MSGETRQLRQIGPYRLLARLGGPTGTVYRAADPGGRDVAIRVLADGAAALPPERLHRDIERMRRVQSPYAVDVLDGDAAADPPYVVSRFVPGRALADVVAEQGPLRGAALHRLALGMAKALAAVHETGLTHGALGPDTVLVIDGAPVIIDYGLNPHDEGAARDLRAWARTVVFAATGDRGVADADAIPDVADVPDGLRPVLTAALSARPPSAAEAADAVAAVDAGPSAPPPPIPVPAAAGQGPVISAPAAATVFGSGHAASVVRGWARLLSAMIVVVAVGLAITLPLAGTLLSAAAVTALRWSAAPGVRRRLLALVRTAATLPYAAVFALGVGGGMVALSALRVEIDPLEVCAFAAGAGVCALWTAPGVTAPYRQLERRCAAVARSPRRLALAGVALGMLAFLAVVGAISLTPSFAPMYGLQTSLENTVGRLQAALH</sequence>
<evidence type="ECO:0000256" key="2">
    <source>
        <dbReference type="ARBA" id="ARBA00022741"/>
    </source>
</evidence>
<dbReference type="Gene3D" id="3.30.200.20">
    <property type="entry name" value="Phosphorylase Kinase, domain 1"/>
    <property type="match status" value="1"/>
</dbReference>
<feature type="transmembrane region" description="Helical" evidence="5">
    <location>
        <begin position="321"/>
        <end position="342"/>
    </location>
</feature>
<keyword evidence="1" id="KW-0808">Transferase</keyword>
<comment type="caution">
    <text evidence="7">The sequence shown here is derived from an EMBL/GenBank/DDBJ whole genome shotgun (WGS) entry which is preliminary data.</text>
</comment>
<dbReference type="PANTHER" id="PTHR43289">
    <property type="entry name" value="MITOGEN-ACTIVATED PROTEIN KINASE KINASE KINASE 20-RELATED"/>
    <property type="match status" value="1"/>
</dbReference>
<evidence type="ECO:0000256" key="4">
    <source>
        <dbReference type="ARBA" id="ARBA00022840"/>
    </source>
</evidence>
<dbReference type="InterPro" id="IPR000719">
    <property type="entry name" value="Prot_kinase_dom"/>
</dbReference>
<keyword evidence="2" id="KW-0547">Nucleotide-binding</keyword>
<dbReference type="GO" id="GO:0004674">
    <property type="term" value="F:protein serine/threonine kinase activity"/>
    <property type="evidence" value="ECO:0007669"/>
    <property type="project" value="TreeGrafter"/>
</dbReference>
<feature type="transmembrane region" description="Helical" evidence="5">
    <location>
        <begin position="348"/>
        <end position="369"/>
    </location>
</feature>
<dbReference type="EMBL" id="BSRZ01000001">
    <property type="protein sequence ID" value="GLW62497.1"/>
    <property type="molecule type" value="Genomic_DNA"/>
</dbReference>
<feature type="transmembrane region" description="Helical" evidence="5">
    <location>
        <begin position="269"/>
        <end position="300"/>
    </location>
</feature>
<dbReference type="PANTHER" id="PTHR43289:SF34">
    <property type="entry name" value="SERINE_THREONINE-PROTEIN KINASE YBDM-RELATED"/>
    <property type="match status" value="1"/>
</dbReference>
<dbReference type="SMART" id="SM00220">
    <property type="entry name" value="S_TKc"/>
    <property type="match status" value="1"/>
</dbReference>
<evidence type="ECO:0000313" key="8">
    <source>
        <dbReference type="Proteomes" id="UP001165124"/>
    </source>
</evidence>